<name>H3CGG1_TETNG</name>
<comment type="subcellular location">
    <subcellularLocation>
        <location evidence="2">Cytoplasm</location>
    </subcellularLocation>
    <subcellularLocation>
        <location evidence="1">Nucleus</location>
    </subcellularLocation>
</comment>
<dbReference type="STRING" id="99883.ENSTNIP00000007339"/>
<proteinExistence type="predicted"/>
<evidence type="ECO:0000256" key="1">
    <source>
        <dbReference type="ARBA" id="ARBA00004123"/>
    </source>
</evidence>
<accession>H3CGG1</accession>
<keyword evidence="6" id="KW-1185">Reference proteome</keyword>
<dbReference type="HOGENOM" id="CLU_1100664_0_0_1"/>
<dbReference type="Ensembl" id="ENSTNIT00000007497.1">
    <property type="protein sequence ID" value="ENSTNIP00000007339.1"/>
    <property type="gene ID" value="ENSTNIG00000004686.1"/>
</dbReference>
<keyword evidence="4" id="KW-0539">Nucleus</keyword>
<evidence type="ECO:0000256" key="4">
    <source>
        <dbReference type="ARBA" id="ARBA00023242"/>
    </source>
</evidence>
<protein>
    <submittedName>
        <fullName evidence="5">Uncharacterized protein</fullName>
    </submittedName>
</protein>
<evidence type="ECO:0000313" key="6">
    <source>
        <dbReference type="Proteomes" id="UP000007303"/>
    </source>
</evidence>
<dbReference type="GO" id="GO:0005634">
    <property type="term" value="C:nucleus"/>
    <property type="evidence" value="ECO:0007669"/>
    <property type="project" value="UniProtKB-SubCell"/>
</dbReference>
<dbReference type="AlphaFoldDB" id="H3CGG1"/>
<organism evidence="5 6">
    <name type="scientific">Tetraodon nigroviridis</name>
    <name type="common">Spotted green pufferfish</name>
    <name type="synonym">Chelonodon nigroviridis</name>
    <dbReference type="NCBI Taxonomy" id="99883"/>
    <lineage>
        <taxon>Eukaryota</taxon>
        <taxon>Metazoa</taxon>
        <taxon>Chordata</taxon>
        <taxon>Craniata</taxon>
        <taxon>Vertebrata</taxon>
        <taxon>Euteleostomi</taxon>
        <taxon>Actinopterygii</taxon>
        <taxon>Neopterygii</taxon>
        <taxon>Teleostei</taxon>
        <taxon>Neoteleostei</taxon>
        <taxon>Acanthomorphata</taxon>
        <taxon>Eupercaria</taxon>
        <taxon>Tetraodontiformes</taxon>
        <taxon>Tetradontoidea</taxon>
        <taxon>Tetraodontidae</taxon>
        <taxon>Tetraodon</taxon>
    </lineage>
</organism>
<reference evidence="5" key="2">
    <citation type="submission" date="2025-08" db="UniProtKB">
        <authorList>
            <consortium name="Ensembl"/>
        </authorList>
    </citation>
    <scope>IDENTIFICATION</scope>
</reference>
<dbReference type="PANTHER" id="PTHR21664">
    <property type="entry name" value="CHRONIC MYELOGENOUS LEUKEMIA TUMOR ANTIGEN 66"/>
    <property type="match status" value="1"/>
</dbReference>
<dbReference type="GO" id="GO:0005737">
    <property type="term" value="C:cytoplasm"/>
    <property type="evidence" value="ECO:0007669"/>
    <property type="project" value="UniProtKB-SubCell"/>
</dbReference>
<evidence type="ECO:0000313" key="5">
    <source>
        <dbReference type="Ensembl" id="ENSTNIP00000007339.1"/>
    </source>
</evidence>
<dbReference type="Proteomes" id="UP000007303">
    <property type="component" value="Unassembled WGS sequence"/>
</dbReference>
<dbReference type="InterPro" id="IPR037895">
    <property type="entry name" value="NUDCD1"/>
</dbReference>
<dbReference type="PANTHER" id="PTHR21664:SF1">
    <property type="entry name" value="NUDC DOMAIN-CONTAINING PROTEIN 1"/>
    <property type="match status" value="1"/>
</dbReference>
<evidence type="ECO:0000256" key="3">
    <source>
        <dbReference type="ARBA" id="ARBA00022490"/>
    </source>
</evidence>
<dbReference type="GeneTree" id="ENSGT00390000007776"/>
<reference evidence="5" key="3">
    <citation type="submission" date="2025-09" db="UniProtKB">
        <authorList>
            <consortium name="Ensembl"/>
        </authorList>
    </citation>
    <scope>IDENTIFICATION</scope>
</reference>
<dbReference type="InParanoid" id="H3CGG1"/>
<evidence type="ECO:0000256" key="2">
    <source>
        <dbReference type="ARBA" id="ARBA00004496"/>
    </source>
</evidence>
<reference evidence="6" key="1">
    <citation type="journal article" date="2004" name="Nature">
        <title>Genome duplication in the teleost fish Tetraodon nigroviridis reveals the early vertebrate proto-karyotype.</title>
        <authorList>
            <person name="Jaillon O."/>
            <person name="Aury J.-M."/>
            <person name="Brunet F."/>
            <person name="Petit J.-L."/>
            <person name="Stange-Thomann N."/>
            <person name="Mauceli E."/>
            <person name="Bouneau L."/>
            <person name="Fischer C."/>
            <person name="Ozouf-Costaz C."/>
            <person name="Bernot A."/>
            <person name="Nicaud S."/>
            <person name="Jaffe D."/>
            <person name="Fisher S."/>
            <person name="Lutfalla G."/>
            <person name="Dossat C."/>
            <person name="Segurens B."/>
            <person name="Dasilva C."/>
            <person name="Salanoubat M."/>
            <person name="Levy M."/>
            <person name="Boudet N."/>
            <person name="Castellano S."/>
            <person name="Anthouard V."/>
            <person name="Jubin C."/>
            <person name="Castelli V."/>
            <person name="Katinka M."/>
            <person name="Vacherie B."/>
            <person name="Biemont C."/>
            <person name="Skalli Z."/>
            <person name="Cattolico L."/>
            <person name="Poulain J."/>
            <person name="De Berardinis V."/>
            <person name="Cruaud C."/>
            <person name="Duprat S."/>
            <person name="Brottier P."/>
            <person name="Coutanceau J.-P."/>
            <person name="Gouzy J."/>
            <person name="Parra G."/>
            <person name="Lardier G."/>
            <person name="Chapple C."/>
            <person name="McKernan K.J."/>
            <person name="McEwan P."/>
            <person name="Bosak S."/>
            <person name="Kellis M."/>
            <person name="Volff J.-N."/>
            <person name="Guigo R."/>
            <person name="Zody M.C."/>
            <person name="Mesirov J."/>
            <person name="Lindblad-Toh K."/>
            <person name="Birren B."/>
            <person name="Nusbaum C."/>
            <person name="Kahn D."/>
            <person name="Robinson-Rechavi M."/>
            <person name="Laudet V."/>
            <person name="Schachter V."/>
            <person name="Quetier F."/>
            <person name="Saurin W."/>
            <person name="Scarpelli C."/>
            <person name="Wincker P."/>
            <person name="Lander E.S."/>
            <person name="Weissenbach J."/>
            <person name="Roest Crollius H."/>
        </authorList>
    </citation>
    <scope>NUCLEOTIDE SEQUENCE [LARGE SCALE GENOMIC DNA]</scope>
</reference>
<keyword evidence="3" id="KW-0963">Cytoplasm</keyword>
<sequence>ASNYSLKVNRDLLDPEFESYRLSTDTIPIYKVELDADVEEFKLKEYTLEHMRAFGMYNYLHLDPWYEDSVLFVDCKGRVLSLTVILVGCELEEKEKFWLNLNEVIQSIPGSERVVIITDFNGHVSAESRDDEKVIGRFGIRTQKDRWWLAKKWDNERAEEHIQEYREMWGKVKVEVAMAKQVVYYDLYARLDSKEEEIDLYRMERQRGKDGKDTQQVRVIKDRNGSILTGEVAVEFLTGLLNRILDIEKMLLK</sequence>